<organism evidence="4 5">
    <name type="scientific">Calocera viscosa (strain TUFC12733)</name>
    <dbReference type="NCBI Taxonomy" id="1330018"/>
    <lineage>
        <taxon>Eukaryota</taxon>
        <taxon>Fungi</taxon>
        <taxon>Dikarya</taxon>
        <taxon>Basidiomycota</taxon>
        <taxon>Agaricomycotina</taxon>
        <taxon>Dacrymycetes</taxon>
        <taxon>Dacrymycetales</taxon>
        <taxon>Dacrymycetaceae</taxon>
        <taxon>Calocera</taxon>
    </lineage>
</organism>
<keyword evidence="2" id="KW-0472">Membrane</keyword>
<name>A0A167IZY8_CALVF</name>
<keyword evidence="5" id="KW-1185">Reference proteome</keyword>
<feature type="transmembrane region" description="Helical" evidence="2">
    <location>
        <begin position="82"/>
        <end position="101"/>
    </location>
</feature>
<keyword evidence="2" id="KW-0812">Transmembrane</keyword>
<dbReference type="InterPro" id="IPR045338">
    <property type="entry name" value="DUF6535"/>
</dbReference>
<accession>A0A167IZY8</accession>
<feature type="region of interest" description="Disordered" evidence="1">
    <location>
        <begin position="1"/>
        <end position="34"/>
    </location>
</feature>
<feature type="transmembrane region" description="Helical" evidence="2">
    <location>
        <begin position="239"/>
        <end position="264"/>
    </location>
</feature>
<dbReference type="Pfam" id="PF20153">
    <property type="entry name" value="DUF6535"/>
    <property type="match status" value="1"/>
</dbReference>
<dbReference type="STRING" id="1330018.A0A167IZY8"/>
<sequence>MTLGREQPLPEDFWTAHTTTAPKSDDNTGAAPSGTFLRDITADLPYGVGMGPDAAIWPLYNEEAEKLDRDMVETQNGGMENLLVFAALFSAIVTAFLIQSLPLLQPNSGDATVDALRAISAQLGSLSSGTTAPSPPYQAAAFHLSAAGVTMNLLWVSSLFLSLYMSVTAMLVKQWLRVYITDLPSSPKDKAVERQRRCDGLRKWGVTQMADSLWTWIHVAVALFLIGFIIYLWTLYLPLGAVMLVFFGIASMNYISLAAAPLVWPYCPFTSPLTRILRGQQEFCIDKLRKLRHLVAKATRGKTTNDLQDKTPLADPMAHGFSVPSKDAIRSEEEAVGWLCRTSSNPQTIKAILAACFSWQDQVLLTVDEVTCIGRARARSISLPNALSPSPGAHDVTKLPWINLRSLLIEQAMVYSLYWNVDARVEQMRPDWAWPYPLENIPEAEQFLYYALLCYCSGSGPALLAPSQQIWMKRAIALLEDGLRECTPGISLLGVTFFLKFLGRDTTFTFTLTAPRLEEQLMDLIASSLSLPVEFLCACNQLWGRRTGSLSEDTQTELMWSTTSRASPDAMRDFFIPLIESDHHSILAHSSMILATNELRAGIPSCFEPRRGLSSLLKWFRAHGFFYPERRSPLQDSDIVRQQHPCETELLRQCIQACRNGPGRQMLLLPQDSLDIGQLFGLDSELWQPCFPSSYWLYWTDDDLASGAPALLSLCQAGLRYSDSRALLICTTLLASILDTRWWINQPPSTVSACEKLLSTWLHWITEPVMLSTLLLTDSRRHMLRTLLRNISSGAKKGEGDASRMSIIVDMLRSWHTIREGNEDLMKDDKFRVFIDEFDERMGRRYVASNANQLFSESQSLSAAQGQSVGNRTSTFDPHSLLSGFSMKLHSHVHERPATPALEEGRSGHVGLN</sequence>
<gene>
    <name evidence="4" type="ORF">CALVIDRAFT_519425</name>
</gene>
<dbReference type="OrthoDB" id="3219854at2759"/>
<keyword evidence="2" id="KW-1133">Transmembrane helix</keyword>
<evidence type="ECO:0000256" key="1">
    <source>
        <dbReference type="SAM" id="MobiDB-lite"/>
    </source>
</evidence>
<evidence type="ECO:0000313" key="4">
    <source>
        <dbReference type="EMBL" id="KZO93117.1"/>
    </source>
</evidence>
<proteinExistence type="predicted"/>
<evidence type="ECO:0000256" key="2">
    <source>
        <dbReference type="SAM" id="Phobius"/>
    </source>
</evidence>
<dbReference type="Proteomes" id="UP000076738">
    <property type="component" value="Unassembled WGS sequence"/>
</dbReference>
<feature type="transmembrane region" description="Helical" evidence="2">
    <location>
        <begin position="213"/>
        <end position="233"/>
    </location>
</feature>
<dbReference type="AlphaFoldDB" id="A0A167IZY8"/>
<feature type="transmembrane region" description="Helical" evidence="2">
    <location>
        <begin position="153"/>
        <end position="172"/>
    </location>
</feature>
<evidence type="ECO:0000313" key="5">
    <source>
        <dbReference type="Proteomes" id="UP000076738"/>
    </source>
</evidence>
<evidence type="ECO:0000259" key="3">
    <source>
        <dbReference type="Pfam" id="PF20153"/>
    </source>
</evidence>
<feature type="domain" description="DUF6535" evidence="3">
    <location>
        <begin position="57"/>
        <end position="234"/>
    </location>
</feature>
<protein>
    <recommendedName>
        <fullName evidence="3">DUF6535 domain-containing protein</fullName>
    </recommendedName>
</protein>
<dbReference type="EMBL" id="KV417304">
    <property type="protein sequence ID" value="KZO93117.1"/>
    <property type="molecule type" value="Genomic_DNA"/>
</dbReference>
<reference evidence="4 5" key="1">
    <citation type="journal article" date="2016" name="Mol. Biol. Evol.">
        <title>Comparative Genomics of Early-Diverging Mushroom-Forming Fungi Provides Insights into the Origins of Lignocellulose Decay Capabilities.</title>
        <authorList>
            <person name="Nagy L.G."/>
            <person name="Riley R."/>
            <person name="Tritt A."/>
            <person name="Adam C."/>
            <person name="Daum C."/>
            <person name="Floudas D."/>
            <person name="Sun H."/>
            <person name="Yadav J.S."/>
            <person name="Pangilinan J."/>
            <person name="Larsson K.H."/>
            <person name="Matsuura K."/>
            <person name="Barry K."/>
            <person name="Labutti K."/>
            <person name="Kuo R."/>
            <person name="Ohm R.A."/>
            <person name="Bhattacharya S.S."/>
            <person name="Shirouzu T."/>
            <person name="Yoshinaga Y."/>
            <person name="Martin F.M."/>
            <person name="Grigoriev I.V."/>
            <person name="Hibbett D.S."/>
        </authorList>
    </citation>
    <scope>NUCLEOTIDE SEQUENCE [LARGE SCALE GENOMIC DNA]</scope>
    <source>
        <strain evidence="4 5">TUFC12733</strain>
    </source>
</reference>